<dbReference type="AlphaFoldDB" id="A0A068RVC3"/>
<feature type="compositionally biased region" description="Polar residues" evidence="1">
    <location>
        <begin position="136"/>
        <end position="173"/>
    </location>
</feature>
<protein>
    <submittedName>
        <fullName evidence="2">Uncharacterized protein</fullName>
    </submittedName>
</protein>
<accession>A0A068RVC3</accession>
<evidence type="ECO:0000313" key="3">
    <source>
        <dbReference type="Proteomes" id="UP000027586"/>
    </source>
</evidence>
<reference evidence="2" key="1">
    <citation type="submission" date="2013-08" db="EMBL/GenBank/DDBJ databases">
        <title>Gene expansion shapes genome architecture in the human pathogen Lichtheimia corymbifera: an evolutionary genomics analysis in the ancient terrestrial Mucorales (Mucoromycotina).</title>
        <authorList>
            <person name="Schwartze V.U."/>
            <person name="Winter S."/>
            <person name="Shelest E."/>
            <person name="Marcet-Houben M."/>
            <person name="Horn F."/>
            <person name="Wehner S."/>
            <person name="Hoffmann K."/>
            <person name="Riege K."/>
            <person name="Sammeth M."/>
            <person name="Nowrousian M."/>
            <person name="Valiante V."/>
            <person name="Linde J."/>
            <person name="Jacobsen I.D."/>
            <person name="Marz M."/>
            <person name="Brakhage A.A."/>
            <person name="Gabaldon T."/>
            <person name="Bocker S."/>
            <person name="Voigt K."/>
        </authorList>
    </citation>
    <scope>NUCLEOTIDE SEQUENCE [LARGE SCALE GENOMIC DNA]</scope>
    <source>
        <strain evidence="2">FSU 9682</strain>
    </source>
</reference>
<keyword evidence="3" id="KW-1185">Reference proteome</keyword>
<feature type="region of interest" description="Disordered" evidence="1">
    <location>
        <begin position="16"/>
        <end position="191"/>
    </location>
</feature>
<proteinExistence type="predicted"/>
<feature type="compositionally biased region" description="Basic and acidic residues" evidence="1">
    <location>
        <begin position="62"/>
        <end position="78"/>
    </location>
</feature>
<feature type="compositionally biased region" description="Low complexity" evidence="1">
    <location>
        <begin position="113"/>
        <end position="124"/>
    </location>
</feature>
<dbReference type="EMBL" id="CBTN010000019">
    <property type="protein sequence ID" value="CDH53675.1"/>
    <property type="molecule type" value="Genomic_DNA"/>
</dbReference>
<evidence type="ECO:0000313" key="2">
    <source>
        <dbReference type="EMBL" id="CDH53675.1"/>
    </source>
</evidence>
<organism evidence="2 3">
    <name type="scientific">Lichtheimia corymbifera JMRC:FSU:9682</name>
    <dbReference type="NCBI Taxonomy" id="1263082"/>
    <lineage>
        <taxon>Eukaryota</taxon>
        <taxon>Fungi</taxon>
        <taxon>Fungi incertae sedis</taxon>
        <taxon>Mucoromycota</taxon>
        <taxon>Mucoromycotina</taxon>
        <taxon>Mucoromycetes</taxon>
        <taxon>Mucorales</taxon>
        <taxon>Lichtheimiaceae</taxon>
        <taxon>Lichtheimia</taxon>
    </lineage>
</organism>
<dbReference type="OrthoDB" id="2279661at2759"/>
<dbReference type="Proteomes" id="UP000027586">
    <property type="component" value="Unassembled WGS sequence"/>
</dbReference>
<comment type="caution">
    <text evidence="2">The sequence shown here is derived from an EMBL/GenBank/DDBJ whole genome shotgun (WGS) entry which is preliminary data.</text>
</comment>
<name>A0A068RVC3_9FUNG</name>
<evidence type="ECO:0000256" key="1">
    <source>
        <dbReference type="SAM" id="MobiDB-lite"/>
    </source>
</evidence>
<sequence length="191" mass="20495">MLRMYSVMQLQQVWSNKPEAQEDVLPPTSPVNDVLPAVQEEAAEDDNDAAATGTTEPSESVIGKDEDQKKDNATHDGEEALVSGKGDAVPKHQVDDHNNSESSHNHKRDSKMSAGSSSITDSGSKLAAHALPSPIVTRTTSNATGETSLPTTPISPKTSRSSQIQNKLASQRRSFSRRLKRTFSSASNNKG</sequence>
<feature type="compositionally biased region" description="Basic and acidic residues" evidence="1">
    <location>
        <begin position="88"/>
        <end position="99"/>
    </location>
</feature>
<feature type="compositionally biased region" description="Polar residues" evidence="1">
    <location>
        <begin position="182"/>
        <end position="191"/>
    </location>
</feature>
<dbReference type="VEuPathDB" id="FungiDB:LCOR_05007.1"/>
<gene>
    <name evidence="2" type="ORF">LCOR_05007.1</name>
</gene>